<dbReference type="GeneID" id="33558816"/>
<reference evidence="1 2" key="1">
    <citation type="submission" date="2017-03" db="EMBL/GenBank/DDBJ databases">
        <title>Widespread Adenine N6-methylation of Active Genes in Fungi.</title>
        <authorList>
            <consortium name="DOE Joint Genome Institute"/>
            <person name="Mondo S.J."/>
            <person name="Dannebaum R.O."/>
            <person name="Kuo R.C."/>
            <person name="Louie K.B."/>
            <person name="Bewick A.J."/>
            <person name="Labutti K."/>
            <person name="Haridas S."/>
            <person name="Kuo A."/>
            <person name="Salamov A."/>
            <person name="Ahrendt S.R."/>
            <person name="Lau R."/>
            <person name="Bowen B.P."/>
            <person name="Lipzen A."/>
            <person name="Sullivan W."/>
            <person name="Andreopoulos W.B."/>
            <person name="Clum A."/>
            <person name="Lindquist E."/>
            <person name="Daum C."/>
            <person name="Northen T.R."/>
            <person name="Ramamoorthy G."/>
            <person name="Schmitz R.J."/>
            <person name="Gryganskyi A."/>
            <person name="Culley D."/>
            <person name="Magnuson J."/>
            <person name="James T.Y."/>
            <person name="O'Malley M.A."/>
            <person name="Stajich J.E."/>
            <person name="Spatafora J.W."/>
            <person name="Visel A."/>
            <person name="Grigoriev I.V."/>
        </authorList>
    </citation>
    <scope>NUCLEOTIDE SEQUENCE [LARGE SCALE GENOMIC DNA]</scope>
    <source>
        <strain evidence="1 2">NRRL Y-17943</strain>
    </source>
</reference>
<dbReference type="InParanoid" id="A0A1Y1U8E8"/>
<sequence>MVKRWIFPVGLVAVVPASVWAGLKLKDYTLSRDLDKISSKADSLNLNDTALRASVVRLARERKALLEEMVMVDEKIRDYQRIVEREAAKMQFK</sequence>
<evidence type="ECO:0000313" key="2">
    <source>
        <dbReference type="Proteomes" id="UP000193218"/>
    </source>
</evidence>
<evidence type="ECO:0000313" key="1">
    <source>
        <dbReference type="EMBL" id="ORX34293.1"/>
    </source>
</evidence>
<accession>A0A1Y1U8E8</accession>
<name>A0A1Y1U8E8_9TREE</name>
<comment type="caution">
    <text evidence="1">The sequence shown here is derived from an EMBL/GenBank/DDBJ whole genome shotgun (WGS) entry which is preliminary data.</text>
</comment>
<protein>
    <submittedName>
        <fullName evidence="1">Uncharacterized protein</fullName>
    </submittedName>
</protein>
<dbReference type="RefSeq" id="XP_021868571.1">
    <property type="nucleotide sequence ID" value="XM_022017007.1"/>
</dbReference>
<organism evidence="1 2">
    <name type="scientific">Kockovaella imperatae</name>
    <dbReference type="NCBI Taxonomy" id="4999"/>
    <lineage>
        <taxon>Eukaryota</taxon>
        <taxon>Fungi</taxon>
        <taxon>Dikarya</taxon>
        <taxon>Basidiomycota</taxon>
        <taxon>Agaricomycotina</taxon>
        <taxon>Tremellomycetes</taxon>
        <taxon>Tremellales</taxon>
        <taxon>Cuniculitremaceae</taxon>
        <taxon>Kockovaella</taxon>
    </lineage>
</organism>
<gene>
    <name evidence="1" type="ORF">BD324DRAFT_637424</name>
</gene>
<dbReference type="Proteomes" id="UP000193218">
    <property type="component" value="Unassembled WGS sequence"/>
</dbReference>
<dbReference type="AlphaFoldDB" id="A0A1Y1U8E8"/>
<proteinExistence type="predicted"/>
<dbReference type="OrthoDB" id="2573188at2759"/>
<keyword evidence="2" id="KW-1185">Reference proteome</keyword>
<dbReference type="EMBL" id="NBSH01000015">
    <property type="protein sequence ID" value="ORX34293.1"/>
    <property type="molecule type" value="Genomic_DNA"/>
</dbReference>